<dbReference type="Proteomes" id="UP000831701">
    <property type="component" value="Chromosome 3"/>
</dbReference>
<evidence type="ECO:0000313" key="2">
    <source>
        <dbReference type="Proteomes" id="UP000831701"/>
    </source>
</evidence>
<comment type="caution">
    <text evidence="1">The sequence shown here is derived from an EMBL/GenBank/DDBJ whole genome shotgun (WGS) entry which is preliminary data.</text>
</comment>
<name>A0ACB8X4K0_9TELE</name>
<organism evidence="1 2">
    <name type="scientific">Scortum barcoo</name>
    <name type="common">barcoo grunter</name>
    <dbReference type="NCBI Taxonomy" id="214431"/>
    <lineage>
        <taxon>Eukaryota</taxon>
        <taxon>Metazoa</taxon>
        <taxon>Chordata</taxon>
        <taxon>Craniata</taxon>
        <taxon>Vertebrata</taxon>
        <taxon>Euteleostomi</taxon>
        <taxon>Actinopterygii</taxon>
        <taxon>Neopterygii</taxon>
        <taxon>Teleostei</taxon>
        <taxon>Neoteleostei</taxon>
        <taxon>Acanthomorphata</taxon>
        <taxon>Eupercaria</taxon>
        <taxon>Centrarchiformes</taxon>
        <taxon>Terapontoidei</taxon>
        <taxon>Terapontidae</taxon>
        <taxon>Scortum</taxon>
    </lineage>
</organism>
<accession>A0ACB8X4K0</accession>
<gene>
    <name evidence="1" type="ORF">L3Q82_021015</name>
</gene>
<dbReference type="EMBL" id="CM041533">
    <property type="protein sequence ID" value="KAI3374638.1"/>
    <property type="molecule type" value="Genomic_DNA"/>
</dbReference>
<protein>
    <submittedName>
        <fullName evidence="1">Uncharacterized protein</fullName>
    </submittedName>
</protein>
<proteinExistence type="predicted"/>
<evidence type="ECO:0000313" key="1">
    <source>
        <dbReference type="EMBL" id="KAI3374638.1"/>
    </source>
</evidence>
<reference evidence="1" key="1">
    <citation type="submission" date="2022-04" db="EMBL/GenBank/DDBJ databases">
        <title>Jade perch genome.</title>
        <authorList>
            <person name="Chao B."/>
        </authorList>
    </citation>
    <scope>NUCLEOTIDE SEQUENCE</scope>
    <source>
        <strain evidence="1">CB-2022</strain>
    </source>
</reference>
<keyword evidence="2" id="KW-1185">Reference proteome</keyword>
<sequence length="467" mass="52402">MIRKGKDCYRRKMEHQLQQNNICGVWKGLKTISGFKEPKSQPVGDQGLLLTTHQVRNALKKNRARKAAGPDGISSRLLKSCADQLCGIFGYTFNLSLKLGRVPQLWKTSCIVPVPKTPHPKELNSYRPVALTSHLMKTLERLVLAHLRPLVSSFMDPLQFAYQPDIGVDDAVIYLLHTSLTHLEKAGSTVRIMFFDFSSAFNTIQPRLLGDKLQLAGVDHHLTTWILDYLTHRPQFVRVQGFESDRLLCSTGAPQGTVLAPFLFTLYTADFSHNTPSCHLQKFSDDSAVVGLITDGDDREYRGTYSRLCGLVPAEQPPDQRWTTLMPLSRRATADCSCSGRLRSFGVQGPLLRTFYDSVVASAIFYGIVCWASSITDRDRRRMDRLVRRASSVLGCPLDSVEVVGNGRMMAKLSSLLNNTSHPLQDTLTALGSSFSERLLHPRCVKERYRRSFLPAAVRLHNKQNAR</sequence>